<dbReference type="RefSeq" id="WP_204001990.1">
    <property type="nucleotide sequence ID" value="NZ_BOPG01000047.1"/>
</dbReference>
<protein>
    <submittedName>
        <fullName evidence="1">Uncharacterized protein</fullName>
    </submittedName>
</protein>
<gene>
    <name evidence="1" type="ORF">Vau01_070390</name>
</gene>
<proteinExistence type="predicted"/>
<reference evidence="1" key="1">
    <citation type="submission" date="2021-01" db="EMBL/GenBank/DDBJ databases">
        <title>Whole genome shotgun sequence of Virgisporangium aurantiacum NBRC 16421.</title>
        <authorList>
            <person name="Komaki H."/>
            <person name="Tamura T."/>
        </authorList>
    </citation>
    <scope>NUCLEOTIDE SEQUENCE</scope>
    <source>
        <strain evidence="1">NBRC 16421</strain>
    </source>
</reference>
<keyword evidence="2" id="KW-1185">Reference proteome</keyword>
<dbReference type="Proteomes" id="UP000612585">
    <property type="component" value="Unassembled WGS sequence"/>
</dbReference>
<dbReference type="AlphaFoldDB" id="A0A8J3ZAX0"/>
<sequence length="148" mass="15991">MTTHADFSPEEWKSILEGPPSAGMMVVMASRGGMFRETMAMAKAYAEARAAHGESQLLDEIVAAKPKADHTRYHSPEALRENVLRHLRTAVALLETKATPEEVEGYRRFVLAVADKVANAHREHGQAVSPEEAVAIDLIATALGATAS</sequence>
<accession>A0A8J3ZAX0</accession>
<organism evidence="1 2">
    <name type="scientific">Virgisporangium aurantiacum</name>
    <dbReference type="NCBI Taxonomy" id="175570"/>
    <lineage>
        <taxon>Bacteria</taxon>
        <taxon>Bacillati</taxon>
        <taxon>Actinomycetota</taxon>
        <taxon>Actinomycetes</taxon>
        <taxon>Micromonosporales</taxon>
        <taxon>Micromonosporaceae</taxon>
        <taxon>Virgisporangium</taxon>
    </lineage>
</organism>
<evidence type="ECO:0000313" key="2">
    <source>
        <dbReference type="Proteomes" id="UP000612585"/>
    </source>
</evidence>
<evidence type="ECO:0000313" key="1">
    <source>
        <dbReference type="EMBL" id="GIJ59523.1"/>
    </source>
</evidence>
<dbReference type="EMBL" id="BOPG01000047">
    <property type="protein sequence ID" value="GIJ59523.1"/>
    <property type="molecule type" value="Genomic_DNA"/>
</dbReference>
<comment type="caution">
    <text evidence="1">The sequence shown here is derived from an EMBL/GenBank/DDBJ whole genome shotgun (WGS) entry which is preliminary data.</text>
</comment>
<name>A0A8J3ZAX0_9ACTN</name>